<dbReference type="RefSeq" id="WP_175216421.1">
    <property type="nucleotide sequence ID" value="NZ_CADIJO010000007.1"/>
</dbReference>
<dbReference type="AlphaFoldDB" id="A0A6S7AP20"/>
<organism evidence="1 2">
    <name type="scientific">Achromobacter deleyi</name>
    <dbReference type="NCBI Taxonomy" id="1353891"/>
    <lineage>
        <taxon>Bacteria</taxon>
        <taxon>Pseudomonadati</taxon>
        <taxon>Pseudomonadota</taxon>
        <taxon>Betaproteobacteria</taxon>
        <taxon>Burkholderiales</taxon>
        <taxon>Alcaligenaceae</taxon>
        <taxon>Achromobacter</taxon>
    </lineage>
</organism>
<name>A0A6S7AP20_9BURK</name>
<evidence type="ECO:0000313" key="2">
    <source>
        <dbReference type="Proteomes" id="UP000494111"/>
    </source>
</evidence>
<proteinExistence type="predicted"/>
<sequence>MGILPDEVSPDGSTYVTYTRDKEGRVIAAHCTQAAHRRKRITLKQKAQLQQLESLFN</sequence>
<dbReference type="Proteomes" id="UP000494111">
    <property type="component" value="Unassembled WGS sequence"/>
</dbReference>
<accession>A0A6S7AP20</accession>
<dbReference type="EMBL" id="CADIJO010000007">
    <property type="protein sequence ID" value="CAB3697526.1"/>
    <property type="molecule type" value="Genomic_DNA"/>
</dbReference>
<evidence type="ECO:0000313" key="1">
    <source>
        <dbReference type="EMBL" id="CAB3697526.1"/>
    </source>
</evidence>
<gene>
    <name evidence="1" type="ORF">LMG3458_02468</name>
</gene>
<reference evidence="1 2" key="1">
    <citation type="submission" date="2020-04" db="EMBL/GenBank/DDBJ databases">
        <authorList>
            <person name="De Canck E."/>
        </authorList>
    </citation>
    <scope>NUCLEOTIDE SEQUENCE [LARGE SCALE GENOMIC DNA]</scope>
    <source>
        <strain evidence="1 2">LMG 3458</strain>
    </source>
</reference>
<protein>
    <submittedName>
        <fullName evidence="1">Uncharacterized protein</fullName>
    </submittedName>
</protein>